<evidence type="ECO:0000256" key="1">
    <source>
        <dbReference type="SAM" id="Phobius"/>
    </source>
</evidence>
<feature type="transmembrane region" description="Helical" evidence="1">
    <location>
        <begin position="222"/>
        <end position="243"/>
    </location>
</feature>
<comment type="caution">
    <text evidence="2">The sequence shown here is derived from an EMBL/GenBank/DDBJ whole genome shotgun (WGS) entry which is preliminary data.</text>
</comment>
<protein>
    <submittedName>
        <fullName evidence="2">ABC transporter permease</fullName>
    </submittedName>
</protein>
<keyword evidence="1" id="KW-0812">Transmembrane</keyword>
<reference evidence="2 3" key="1">
    <citation type="submission" date="2024-06" db="EMBL/GenBank/DDBJ databases">
        <title>The Natural Products Discovery Center: Release of the First 8490 Sequenced Strains for Exploring Actinobacteria Biosynthetic Diversity.</title>
        <authorList>
            <person name="Kalkreuter E."/>
            <person name="Kautsar S.A."/>
            <person name="Yang D."/>
            <person name="Bader C.D."/>
            <person name="Teijaro C.N."/>
            <person name="Fluegel L."/>
            <person name="Davis C.M."/>
            <person name="Simpson J.R."/>
            <person name="Lauterbach L."/>
            <person name="Steele A.D."/>
            <person name="Gui C."/>
            <person name="Meng S."/>
            <person name="Li G."/>
            <person name="Viehrig K."/>
            <person name="Ye F."/>
            <person name="Su P."/>
            <person name="Kiefer A.F."/>
            <person name="Nichols A."/>
            <person name="Cepeda A.J."/>
            <person name="Yan W."/>
            <person name="Fan B."/>
            <person name="Jiang Y."/>
            <person name="Adhikari A."/>
            <person name="Zheng C.-J."/>
            <person name="Schuster L."/>
            <person name="Cowan T.M."/>
            <person name="Smanski M.J."/>
            <person name="Chevrette M.G."/>
            <person name="De Carvalho L.P.S."/>
            <person name="Shen B."/>
        </authorList>
    </citation>
    <scope>NUCLEOTIDE SEQUENCE [LARGE SCALE GENOMIC DNA]</scope>
    <source>
        <strain evidence="2 3">NPDC000155</strain>
    </source>
</reference>
<evidence type="ECO:0000313" key="3">
    <source>
        <dbReference type="Proteomes" id="UP001486207"/>
    </source>
</evidence>
<dbReference type="RefSeq" id="WP_190068960.1">
    <property type="nucleotide sequence ID" value="NZ_BNBM01000002.1"/>
</dbReference>
<gene>
    <name evidence="2" type="ORF">ABT384_01300</name>
</gene>
<sequence>MRDLLAAEWIKLRTVRSTWVLLAVGCTLTVAVGVLFCALIGPEFRAADPVRQRELDPVGLPFTGLQIGQVPLVVLAVLAVGNEYGTGMIRTTLAAVPRRGRLLAAKLALLGLTGLGWGLLSGAAALAAGSGALGAAPPAGEALRAVGGAGLYAALLAVLAGAFTVLTRRSLTALGVLLPLLFVVSGILAATPRLRSLARLLPDRAGLRLTQTHQDVGDLSPLAGGGVMLLWAVAAIVAARTALRRQEV</sequence>
<evidence type="ECO:0000313" key="2">
    <source>
        <dbReference type="EMBL" id="MER7371287.1"/>
    </source>
</evidence>
<dbReference type="EMBL" id="JBEPFB010000001">
    <property type="protein sequence ID" value="MER7371287.1"/>
    <property type="molecule type" value="Genomic_DNA"/>
</dbReference>
<feature type="transmembrane region" description="Helical" evidence="1">
    <location>
        <begin position="173"/>
        <end position="191"/>
    </location>
</feature>
<proteinExistence type="predicted"/>
<feature type="transmembrane region" description="Helical" evidence="1">
    <location>
        <begin position="61"/>
        <end position="81"/>
    </location>
</feature>
<keyword evidence="3" id="KW-1185">Reference proteome</keyword>
<feature type="transmembrane region" description="Helical" evidence="1">
    <location>
        <begin position="20"/>
        <end position="41"/>
    </location>
</feature>
<name>A0ABV1XI54_9ACTN</name>
<feature type="transmembrane region" description="Helical" evidence="1">
    <location>
        <begin position="102"/>
        <end position="129"/>
    </location>
</feature>
<organism evidence="2 3">
    <name type="scientific">Streptomyces lanatus</name>
    <dbReference type="NCBI Taxonomy" id="66900"/>
    <lineage>
        <taxon>Bacteria</taxon>
        <taxon>Bacillati</taxon>
        <taxon>Actinomycetota</taxon>
        <taxon>Actinomycetes</taxon>
        <taxon>Kitasatosporales</taxon>
        <taxon>Streptomycetaceae</taxon>
        <taxon>Streptomyces</taxon>
    </lineage>
</organism>
<dbReference type="Proteomes" id="UP001486207">
    <property type="component" value="Unassembled WGS sequence"/>
</dbReference>
<keyword evidence="1" id="KW-1133">Transmembrane helix</keyword>
<keyword evidence="1" id="KW-0472">Membrane</keyword>
<feature type="transmembrane region" description="Helical" evidence="1">
    <location>
        <begin position="149"/>
        <end position="166"/>
    </location>
</feature>
<accession>A0ABV1XI54</accession>